<keyword evidence="6 9" id="KW-0418">Kinase</keyword>
<dbReference type="Gene3D" id="3.30.450.280">
    <property type="entry name" value="GAF domain"/>
    <property type="match status" value="1"/>
</dbReference>
<dbReference type="PANTHER" id="PTHR41523:SF8">
    <property type="entry name" value="ETHYLENE RESPONSE SENSOR PROTEIN"/>
    <property type="match status" value="1"/>
</dbReference>
<evidence type="ECO:0000313" key="9">
    <source>
        <dbReference type="EMBL" id="MFD1891333.1"/>
    </source>
</evidence>
<keyword evidence="3" id="KW-0597">Phosphoprotein</keyword>
<name>A0ABW4S0X4_9ACTN</name>
<sequence>MPMKMVLATHTNLSEADKNWLRGLVNEWHLLADTSFSDLILWVPDVDDNVFWAAAQIRPTTGPTALEDDVVGEEIRYDPEHLVTSAYLSQEICETSDNQLRSGIPVDVWAIPIVRHGRCIGVVERHTNQMGVRAPGALEDAYLETSEVLADMLWHGRYPIDPPSDHTFSPRPGDGMMTLDARGTIVWASPNAVSAYRHLGLAMDLVGEDFRQLTQALVEGIQDVGQDVGTDLSGRQVRELEISNPRAAVRLRIIPLVREDEHRHGTLVLCRDTTDLRNQERQLVTKDATIREIHHRVKNNLQTVAALLRLQSRRIQSPEAKGALKDAMSRVSAIAVVHELLSQTFDEAVDFDDVADRILRMVGDVAASSGKVHARRDGSFGLVPADTATSLSLVMTELCQNAVEHGFDSSSGEVVVHPHLEGEELVIDVLDGGVGIPEGFDIDNTSSLGLSIVRTLVTDMDGRFELGNRADRQGSRARVVIPVPHA</sequence>
<keyword evidence="5" id="KW-0547">Nucleotide-binding</keyword>
<dbReference type="Pfam" id="PF02518">
    <property type="entry name" value="HATPase_c"/>
    <property type="match status" value="1"/>
</dbReference>
<dbReference type="RefSeq" id="WP_343875681.1">
    <property type="nucleotide sequence ID" value="NZ_BAAAIX010000034.1"/>
</dbReference>
<dbReference type="Pfam" id="PF07568">
    <property type="entry name" value="HisKA_2"/>
    <property type="match status" value="1"/>
</dbReference>
<accession>A0ABW4S0X4</accession>
<keyword evidence="10" id="KW-1185">Reference proteome</keyword>
<dbReference type="InterPro" id="IPR022066">
    <property type="entry name" value="PdtaS_GAF"/>
</dbReference>
<keyword evidence="7" id="KW-0067">ATP-binding</keyword>
<dbReference type="EMBL" id="JBHUFZ010000033">
    <property type="protein sequence ID" value="MFD1891333.1"/>
    <property type="molecule type" value="Genomic_DNA"/>
</dbReference>
<dbReference type="Pfam" id="PF12282">
    <property type="entry name" value="GAF_PdtaS"/>
    <property type="match status" value="1"/>
</dbReference>
<feature type="domain" description="Histidine kinase" evidence="8">
    <location>
        <begin position="292"/>
        <end position="485"/>
    </location>
</feature>
<evidence type="ECO:0000256" key="5">
    <source>
        <dbReference type="ARBA" id="ARBA00022741"/>
    </source>
</evidence>
<dbReference type="Proteomes" id="UP001597326">
    <property type="component" value="Unassembled WGS sequence"/>
</dbReference>
<dbReference type="SUPFAM" id="SSF55874">
    <property type="entry name" value="ATPase domain of HSP90 chaperone/DNA topoisomerase II/histidine kinase"/>
    <property type="match status" value="1"/>
</dbReference>
<evidence type="ECO:0000256" key="3">
    <source>
        <dbReference type="ARBA" id="ARBA00022553"/>
    </source>
</evidence>
<keyword evidence="4" id="KW-0808">Transferase</keyword>
<evidence type="ECO:0000256" key="1">
    <source>
        <dbReference type="ARBA" id="ARBA00000085"/>
    </source>
</evidence>
<comment type="caution">
    <text evidence="9">The sequence shown here is derived from an EMBL/GenBank/DDBJ whole genome shotgun (WGS) entry which is preliminary data.</text>
</comment>
<dbReference type="InterPro" id="IPR003594">
    <property type="entry name" value="HATPase_dom"/>
</dbReference>
<gene>
    <name evidence="9" type="ORF">ACFSCS_14250</name>
</gene>
<reference evidence="10" key="1">
    <citation type="journal article" date="2019" name="Int. J. Syst. Evol. Microbiol.">
        <title>The Global Catalogue of Microorganisms (GCM) 10K type strain sequencing project: providing services to taxonomists for standard genome sequencing and annotation.</title>
        <authorList>
            <consortium name="The Broad Institute Genomics Platform"/>
            <consortium name="The Broad Institute Genome Sequencing Center for Infectious Disease"/>
            <person name="Wu L."/>
            <person name="Ma J."/>
        </authorList>
    </citation>
    <scope>NUCLEOTIDE SEQUENCE [LARGE SCALE GENOMIC DNA]</scope>
    <source>
        <strain evidence="10">CAIM 431</strain>
    </source>
</reference>
<evidence type="ECO:0000256" key="6">
    <source>
        <dbReference type="ARBA" id="ARBA00022777"/>
    </source>
</evidence>
<evidence type="ECO:0000256" key="4">
    <source>
        <dbReference type="ARBA" id="ARBA00022679"/>
    </source>
</evidence>
<dbReference type="SMART" id="SM00911">
    <property type="entry name" value="HWE_HK"/>
    <property type="match status" value="1"/>
</dbReference>
<evidence type="ECO:0000259" key="8">
    <source>
        <dbReference type="PROSITE" id="PS50109"/>
    </source>
</evidence>
<evidence type="ECO:0000313" key="10">
    <source>
        <dbReference type="Proteomes" id="UP001597326"/>
    </source>
</evidence>
<organism evidence="9 10">
    <name type="scientific">Luteococcus peritonei</name>
    <dbReference type="NCBI Taxonomy" id="88874"/>
    <lineage>
        <taxon>Bacteria</taxon>
        <taxon>Bacillati</taxon>
        <taxon>Actinomycetota</taxon>
        <taxon>Actinomycetes</taxon>
        <taxon>Propionibacteriales</taxon>
        <taxon>Propionibacteriaceae</taxon>
        <taxon>Luteococcus</taxon>
    </lineage>
</organism>
<dbReference type="Gene3D" id="3.30.565.10">
    <property type="entry name" value="Histidine kinase-like ATPase, C-terminal domain"/>
    <property type="match status" value="1"/>
</dbReference>
<proteinExistence type="predicted"/>
<dbReference type="EC" id="2.7.13.3" evidence="2"/>
<protein>
    <recommendedName>
        <fullName evidence="2">histidine kinase</fullName>
        <ecNumber evidence="2">2.7.13.3</ecNumber>
    </recommendedName>
</protein>
<dbReference type="Gene3D" id="3.30.450.20">
    <property type="entry name" value="PAS domain"/>
    <property type="match status" value="1"/>
</dbReference>
<evidence type="ECO:0000256" key="7">
    <source>
        <dbReference type="ARBA" id="ARBA00022840"/>
    </source>
</evidence>
<dbReference type="InterPro" id="IPR038424">
    <property type="entry name" value="H_kinase_PdtaS_GAF_sf"/>
</dbReference>
<dbReference type="InterPro" id="IPR011102">
    <property type="entry name" value="Sig_transdc_His_kinase_HWE"/>
</dbReference>
<dbReference type="InterPro" id="IPR011495">
    <property type="entry name" value="Sig_transdc_His_kin_sub2_dim/P"/>
</dbReference>
<dbReference type="PROSITE" id="PS50109">
    <property type="entry name" value="HIS_KIN"/>
    <property type="match status" value="1"/>
</dbReference>
<dbReference type="GO" id="GO:0016301">
    <property type="term" value="F:kinase activity"/>
    <property type="evidence" value="ECO:0007669"/>
    <property type="project" value="UniProtKB-KW"/>
</dbReference>
<dbReference type="PANTHER" id="PTHR41523">
    <property type="entry name" value="TWO-COMPONENT SYSTEM SENSOR PROTEIN"/>
    <property type="match status" value="1"/>
</dbReference>
<comment type="catalytic activity">
    <reaction evidence="1">
        <text>ATP + protein L-histidine = ADP + protein N-phospho-L-histidine.</text>
        <dbReference type="EC" id="2.7.13.3"/>
    </reaction>
</comment>
<evidence type="ECO:0000256" key="2">
    <source>
        <dbReference type="ARBA" id="ARBA00012438"/>
    </source>
</evidence>
<dbReference type="InterPro" id="IPR036890">
    <property type="entry name" value="HATPase_C_sf"/>
</dbReference>
<dbReference type="SMART" id="SM00387">
    <property type="entry name" value="HATPase_c"/>
    <property type="match status" value="1"/>
</dbReference>
<dbReference type="InterPro" id="IPR005467">
    <property type="entry name" value="His_kinase_dom"/>
</dbReference>